<accession>A3U4V8</accession>
<dbReference type="KEGG" id="cat:CA2559_00930"/>
<dbReference type="PANTHER" id="PTHR39757:SF5">
    <property type="entry name" value="OS02G0190600 PROTEIN"/>
    <property type="match status" value="1"/>
</dbReference>
<evidence type="ECO:0000313" key="1">
    <source>
        <dbReference type="EMBL" id="EAP87275.1"/>
    </source>
</evidence>
<dbReference type="SUPFAM" id="SSF51905">
    <property type="entry name" value="FAD/NAD(P)-binding domain"/>
    <property type="match status" value="1"/>
</dbReference>
<dbReference type="PANTHER" id="PTHR39757">
    <property type="match status" value="1"/>
</dbReference>
<gene>
    <name evidence="1" type="ordered locus">CA2559_00930</name>
</gene>
<dbReference type="RefSeq" id="WP_013185955.1">
    <property type="nucleotide sequence ID" value="NC_014230.1"/>
</dbReference>
<dbReference type="OrthoDB" id="24355at2"/>
<dbReference type="InterPro" id="IPR036188">
    <property type="entry name" value="FAD/NAD-bd_sf"/>
</dbReference>
<dbReference type="STRING" id="216432.CA2559_00930"/>
<dbReference type="Pfam" id="PF05834">
    <property type="entry name" value="Lycopene_cycl"/>
    <property type="match status" value="1"/>
</dbReference>
<protein>
    <submittedName>
        <fullName evidence="1">Putative lycopene cyclase</fullName>
    </submittedName>
</protein>
<name>A3U4V8_CROAH</name>
<dbReference type="GeneID" id="89451987"/>
<evidence type="ECO:0000313" key="2">
    <source>
        <dbReference type="Proteomes" id="UP000002297"/>
    </source>
</evidence>
<dbReference type="HOGENOM" id="CLU_042644_0_0_10"/>
<organism evidence="1 2">
    <name type="scientific">Croceibacter atlanticus (strain ATCC BAA-628 / JCM 21780 / CIP 108009 / IAM 15332 / KCTC 12090 / HTCC2559)</name>
    <dbReference type="NCBI Taxonomy" id="216432"/>
    <lineage>
        <taxon>Bacteria</taxon>
        <taxon>Pseudomonadati</taxon>
        <taxon>Bacteroidota</taxon>
        <taxon>Flavobacteriia</taxon>
        <taxon>Flavobacteriales</taxon>
        <taxon>Flavobacteriaceae</taxon>
        <taxon>Croceibacter</taxon>
    </lineage>
</organism>
<dbReference type="eggNOG" id="COG0644">
    <property type="taxonomic scope" value="Bacteria"/>
</dbReference>
<sequence>MSTKSFDFIIIGAGLSGLHLAHSFLNDPFFKDFSIAIIDKSSKSKNDKTYCFWEKGKGNWDSILTKSWTSALVYGTSKKINVPLLPYTYKMVKSLDFYNFVLSEIEASNTIQFFKDDVQYVNEDNIVTVTCNTNSFQAKHVFDSRVTEDFEKDKTATTLLQHFKGCTISTKKPTFNPEVLTMMDYRLTYKNTTSFMYVLPITPTKALIEYTFFSPSLVEDHIYDSHLKTYISNTLSITEYTIIESEKGIIPMTDYKFKKHHTDAITKIGTAGGWVKGSSGYSFKMSEKKSKRIIENIKTGSHPTNGLYNNKFELFDVIFLKVLKDDNSYGPKLFQDFYSKNEMAIALKFLDEETSFNEDLKIVWSLRSFKFVKAFFKTLFRFR</sequence>
<proteinExistence type="predicted"/>
<dbReference type="Proteomes" id="UP000002297">
    <property type="component" value="Chromosome"/>
</dbReference>
<dbReference type="AlphaFoldDB" id="A3U4V8"/>
<keyword evidence="2" id="KW-1185">Reference proteome</keyword>
<dbReference type="EMBL" id="CP002046">
    <property type="protein sequence ID" value="EAP87275.1"/>
    <property type="molecule type" value="Genomic_DNA"/>
</dbReference>
<reference evidence="1 2" key="1">
    <citation type="journal article" date="2010" name="J. Bacteriol.">
        <title>The complete genome sequence of Croceibacter atlanticus HTCC2559T.</title>
        <authorList>
            <person name="Oh H.M."/>
            <person name="Kang I."/>
            <person name="Ferriera S."/>
            <person name="Giovannoni S.J."/>
            <person name="Cho J.C."/>
        </authorList>
    </citation>
    <scope>NUCLEOTIDE SEQUENCE [LARGE SCALE GENOMIC DNA]</scope>
    <source>
        <strain evidence="2">ATCC BAA-628 / HTCC2559 / KCTC 12090</strain>
    </source>
</reference>